<accession>A0A2Z7BE59</accession>
<organism evidence="1 2">
    <name type="scientific">Dorcoceras hygrometricum</name>
    <dbReference type="NCBI Taxonomy" id="472368"/>
    <lineage>
        <taxon>Eukaryota</taxon>
        <taxon>Viridiplantae</taxon>
        <taxon>Streptophyta</taxon>
        <taxon>Embryophyta</taxon>
        <taxon>Tracheophyta</taxon>
        <taxon>Spermatophyta</taxon>
        <taxon>Magnoliopsida</taxon>
        <taxon>eudicotyledons</taxon>
        <taxon>Gunneridae</taxon>
        <taxon>Pentapetalae</taxon>
        <taxon>asterids</taxon>
        <taxon>lamiids</taxon>
        <taxon>Lamiales</taxon>
        <taxon>Gesneriaceae</taxon>
        <taxon>Didymocarpoideae</taxon>
        <taxon>Trichosporeae</taxon>
        <taxon>Loxocarpinae</taxon>
        <taxon>Dorcoceras</taxon>
    </lineage>
</organism>
<proteinExistence type="predicted"/>
<sequence>MKRRRVEESADGLALMTSSVTSSYSADGLRDQSQESADKIIQVKFLSFPSTVEVLDIESKRIGDADSIGTLFSLDK</sequence>
<dbReference type="AlphaFoldDB" id="A0A2Z7BE59"/>
<dbReference type="EMBL" id="KV008303">
    <property type="protein sequence ID" value="KZV30359.1"/>
    <property type="molecule type" value="Genomic_DNA"/>
</dbReference>
<protein>
    <submittedName>
        <fullName evidence="1">Pentatricopeptide repeat superfamily protein</fullName>
    </submittedName>
</protein>
<reference evidence="1 2" key="1">
    <citation type="journal article" date="2015" name="Proc. Natl. Acad. Sci. U.S.A.">
        <title>The resurrection genome of Boea hygrometrica: A blueprint for survival of dehydration.</title>
        <authorList>
            <person name="Xiao L."/>
            <person name="Yang G."/>
            <person name="Zhang L."/>
            <person name="Yang X."/>
            <person name="Zhao S."/>
            <person name="Ji Z."/>
            <person name="Zhou Q."/>
            <person name="Hu M."/>
            <person name="Wang Y."/>
            <person name="Chen M."/>
            <person name="Xu Y."/>
            <person name="Jin H."/>
            <person name="Xiao X."/>
            <person name="Hu G."/>
            <person name="Bao F."/>
            <person name="Hu Y."/>
            <person name="Wan P."/>
            <person name="Li L."/>
            <person name="Deng X."/>
            <person name="Kuang T."/>
            <person name="Xiang C."/>
            <person name="Zhu J.K."/>
            <person name="Oliver M.J."/>
            <person name="He Y."/>
        </authorList>
    </citation>
    <scope>NUCLEOTIDE SEQUENCE [LARGE SCALE GENOMIC DNA]</scope>
    <source>
        <strain evidence="2">cv. XS01</strain>
    </source>
</reference>
<dbReference type="Proteomes" id="UP000250235">
    <property type="component" value="Unassembled WGS sequence"/>
</dbReference>
<evidence type="ECO:0000313" key="1">
    <source>
        <dbReference type="EMBL" id="KZV30359.1"/>
    </source>
</evidence>
<evidence type="ECO:0000313" key="2">
    <source>
        <dbReference type="Proteomes" id="UP000250235"/>
    </source>
</evidence>
<name>A0A2Z7BE59_9LAMI</name>
<gene>
    <name evidence="1" type="ORF">F511_36283</name>
</gene>
<keyword evidence="2" id="KW-1185">Reference proteome</keyword>